<dbReference type="GeneID" id="60587773"/>
<gene>
    <name evidence="2" type="ORF">I7X12_04730</name>
</gene>
<dbReference type="OrthoDB" id="213478at2157"/>
<dbReference type="Proteomes" id="UP000595001">
    <property type="component" value="Chromosome"/>
</dbReference>
<dbReference type="InterPro" id="IPR007352">
    <property type="entry name" value="DUF420"/>
</dbReference>
<accession>A0A7T3KW46</accession>
<protein>
    <submittedName>
        <fullName evidence="2">DUF420 domain-containing protein</fullName>
    </submittedName>
</protein>
<dbReference type="RefSeq" id="WP_198062718.1">
    <property type="nucleotide sequence ID" value="NZ_CP065856.1"/>
</dbReference>
<keyword evidence="1" id="KW-0472">Membrane</keyword>
<evidence type="ECO:0000313" key="3">
    <source>
        <dbReference type="Proteomes" id="UP000595001"/>
    </source>
</evidence>
<reference evidence="2 3" key="1">
    <citation type="submission" date="2020-12" db="EMBL/GenBank/DDBJ databases">
        <title>Halosimplex halophilum sp. nov. and Halosimplex salinum sp. nov., two new members of the genus Halosimplex.</title>
        <authorList>
            <person name="Cui H.L."/>
        </authorList>
    </citation>
    <scope>NUCLEOTIDE SEQUENCE [LARGE SCALE GENOMIC DNA]</scope>
    <source>
        <strain evidence="2 3">YGH94</strain>
    </source>
</reference>
<name>A0A7T3KW46_9EURY</name>
<feature type="transmembrane region" description="Helical" evidence="1">
    <location>
        <begin position="84"/>
        <end position="101"/>
    </location>
</feature>
<proteinExistence type="predicted"/>
<keyword evidence="3" id="KW-1185">Reference proteome</keyword>
<keyword evidence="1" id="KW-1133">Transmembrane helix</keyword>
<sequence>MAVADSLQSRARANPRRVTAVLSVIGYVLVLGAFTPYAPFPKISDDLVIFLGDAIAVVNSLALVSILVGVRYIKRGEVAKHRRAMLTAFSLIMIFLVMYLLKVGGGFEKSILAEGAVYYAYLVMLAVHIVLSAVAVPVVLYAVVLGLTHSPSELRDTSHARVGRIAVAAWSLSLFLGIVTYVMLNHVYGWVPRGHEAALLLAVGPSLRSLRSVAGDSGEWSD</sequence>
<dbReference type="Pfam" id="PF04238">
    <property type="entry name" value="DUF420"/>
    <property type="match status" value="1"/>
</dbReference>
<evidence type="ECO:0000256" key="1">
    <source>
        <dbReference type="SAM" id="Phobius"/>
    </source>
</evidence>
<organism evidence="2 3">
    <name type="scientific">Halosimplex litoreum</name>
    <dbReference type="NCBI Taxonomy" id="1198301"/>
    <lineage>
        <taxon>Archaea</taxon>
        <taxon>Methanobacteriati</taxon>
        <taxon>Methanobacteriota</taxon>
        <taxon>Stenosarchaea group</taxon>
        <taxon>Halobacteria</taxon>
        <taxon>Halobacteriales</taxon>
        <taxon>Haloarculaceae</taxon>
        <taxon>Halosimplex</taxon>
    </lineage>
</organism>
<evidence type="ECO:0000313" key="2">
    <source>
        <dbReference type="EMBL" id="QPV63942.1"/>
    </source>
</evidence>
<feature type="transmembrane region" description="Helical" evidence="1">
    <location>
        <begin position="121"/>
        <end position="144"/>
    </location>
</feature>
<feature type="transmembrane region" description="Helical" evidence="1">
    <location>
        <begin position="18"/>
        <end position="37"/>
    </location>
</feature>
<feature type="transmembrane region" description="Helical" evidence="1">
    <location>
        <begin position="165"/>
        <end position="184"/>
    </location>
</feature>
<feature type="transmembrane region" description="Helical" evidence="1">
    <location>
        <begin position="49"/>
        <end position="72"/>
    </location>
</feature>
<keyword evidence="1" id="KW-0812">Transmembrane</keyword>
<dbReference type="EMBL" id="CP065856">
    <property type="protein sequence ID" value="QPV63942.1"/>
    <property type="molecule type" value="Genomic_DNA"/>
</dbReference>
<dbReference type="PANTHER" id="PTHR37692:SF1">
    <property type="entry name" value="DUF420 DOMAIN-CONTAINING PROTEIN"/>
    <property type="match status" value="1"/>
</dbReference>
<dbReference type="PANTHER" id="PTHR37692">
    <property type="entry name" value="HYPOTHETICAL MEMBRANE SPANNING PROTEIN"/>
    <property type="match status" value="1"/>
</dbReference>
<dbReference type="KEGG" id="hlt:I7X12_04730"/>
<dbReference type="AlphaFoldDB" id="A0A7T3KW46"/>